<keyword evidence="1" id="KW-1133">Transmembrane helix</keyword>
<accession>A0A0S4KEE0</accession>
<keyword evidence="3" id="KW-1185">Reference proteome</keyword>
<organism evidence="2 3">
    <name type="scientific">Bodo saltans</name>
    <name type="common">Flagellated protozoan</name>
    <dbReference type="NCBI Taxonomy" id="75058"/>
    <lineage>
        <taxon>Eukaryota</taxon>
        <taxon>Discoba</taxon>
        <taxon>Euglenozoa</taxon>
        <taxon>Kinetoplastea</taxon>
        <taxon>Metakinetoplastina</taxon>
        <taxon>Eubodonida</taxon>
        <taxon>Bodonidae</taxon>
        <taxon>Bodo</taxon>
    </lineage>
</organism>
<dbReference type="Pfam" id="PF14995">
    <property type="entry name" value="TMEM107"/>
    <property type="match status" value="1"/>
</dbReference>
<feature type="transmembrane region" description="Helical" evidence="1">
    <location>
        <begin position="106"/>
        <end position="126"/>
    </location>
</feature>
<feature type="transmembrane region" description="Helical" evidence="1">
    <location>
        <begin position="132"/>
        <end position="156"/>
    </location>
</feature>
<evidence type="ECO:0000256" key="1">
    <source>
        <dbReference type="SAM" id="Phobius"/>
    </source>
</evidence>
<dbReference type="AlphaFoldDB" id="A0A0S4KEE0"/>
<dbReference type="EMBL" id="CYKH01000478">
    <property type="protein sequence ID" value="CUI14066.1"/>
    <property type="molecule type" value="Genomic_DNA"/>
</dbReference>
<dbReference type="Proteomes" id="UP000051952">
    <property type="component" value="Unassembled WGS sequence"/>
</dbReference>
<dbReference type="OrthoDB" id="256636at2759"/>
<name>A0A0S4KEE0_BODSA</name>
<feature type="transmembrane region" description="Helical" evidence="1">
    <location>
        <begin position="31"/>
        <end position="50"/>
    </location>
</feature>
<gene>
    <name evidence="2" type="ORF">BSAL_68570</name>
</gene>
<reference evidence="3" key="1">
    <citation type="submission" date="2015-09" db="EMBL/GenBank/DDBJ databases">
        <authorList>
            <consortium name="Pathogen Informatics"/>
        </authorList>
    </citation>
    <scope>NUCLEOTIDE SEQUENCE [LARGE SCALE GENOMIC DNA]</scope>
    <source>
        <strain evidence="3">Lake Konstanz</strain>
    </source>
</reference>
<sequence>MIHVGRQVPRVVLSRGWTSLFRPNESLLVRWRLAAFILHCTALLCVADYRDTLIVRGSLLEGFTQEDFNFFARSANGAVAMTVLCLAVAVAGIFNARTLRVTGLNLLHALCHTAGGILLILVWFYTAHVHRLWHIFYFFNIIPASIEIFSVVLSYWRGYDMWC</sequence>
<keyword evidence="1" id="KW-0812">Transmembrane</keyword>
<dbReference type="VEuPathDB" id="TriTrypDB:BSAL_68570"/>
<protein>
    <submittedName>
        <fullName evidence="2">Membrane-associated protein, putative</fullName>
    </submittedName>
</protein>
<feature type="transmembrane region" description="Helical" evidence="1">
    <location>
        <begin position="70"/>
        <end position="94"/>
    </location>
</feature>
<keyword evidence="1" id="KW-0472">Membrane</keyword>
<dbReference type="InterPro" id="IPR029248">
    <property type="entry name" value="TMEM107"/>
</dbReference>
<evidence type="ECO:0000313" key="3">
    <source>
        <dbReference type="Proteomes" id="UP000051952"/>
    </source>
</evidence>
<evidence type="ECO:0000313" key="2">
    <source>
        <dbReference type="EMBL" id="CUI14066.1"/>
    </source>
</evidence>
<proteinExistence type="predicted"/>
<dbReference type="OMA" id="SWQATAH"/>